<evidence type="ECO:0000313" key="1">
    <source>
        <dbReference type="EMBL" id="CAG8806150.1"/>
    </source>
</evidence>
<comment type="caution">
    <text evidence="1">The sequence shown here is derived from an EMBL/GenBank/DDBJ whole genome shotgun (WGS) entry which is preliminary data.</text>
</comment>
<evidence type="ECO:0000313" key="2">
    <source>
        <dbReference type="Proteomes" id="UP000789759"/>
    </source>
</evidence>
<organism evidence="1 2">
    <name type="scientific">Cetraspora pellucida</name>
    <dbReference type="NCBI Taxonomy" id="1433469"/>
    <lineage>
        <taxon>Eukaryota</taxon>
        <taxon>Fungi</taxon>
        <taxon>Fungi incertae sedis</taxon>
        <taxon>Mucoromycota</taxon>
        <taxon>Glomeromycotina</taxon>
        <taxon>Glomeromycetes</taxon>
        <taxon>Diversisporales</taxon>
        <taxon>Gigasporaceae</taxon>
        <taxon>Cetraspora</taxon>
    </lineage>
</organism>
<protein>
    <submittedName>
        <fullName evidence="1">3888_t:CDS:1</fullName>
    </submittedName>
</protein>
<feature type="non-terminal residue" evidence="1">
    <location>
        <position position="133"/>
    </location>
</feature>
<dbReference type="OrthoDB" id="93990at2759"/>
<dbReference type="EMBL" id="CAJVQA010034722">
    <property type="protein sequence ID" value="CAG8806150.1"/>
    <property type="molecule type" value="Genomic_DNA"/>
</dbReference>
<gene>
    <name evidence="1" type="ORF">CPELLU_LOCUS18175</name>
</gene>
<dbReference type="Proteomes" id="UP000789759">
    <property type="component" value="Unassembled WGS sequence"/>
</dbReference>
<name>A0A9N9K1N3_9GLOM</name>
<accession>A0A9N9K1N3</accession>
<keyword evidence="2" id="KW-1185">Reference proteome</keyword>
<dbReference type="AlphaFoldDB" id="A0A9N9K1N3"/>
<reference evidence="1" key="1">
    <citation type="submission" date="2021-06" db="EMBL/GenBank/DDBJ databases">
        <authorList>
            <person name="Kallberg Y."/>
            <person name="Tangrot J."/>
            <person name="Rosling A."/>
        </authorList>
    </citation>
    <scope>NUCLEOTIDE SEQUENCE</scope>
    <source>
        <strain evidence="1">FL966</strain>
    </source>
</reference>
<sequence>MPTRIITDFELTPINTSHHKFPNAVQKGCYFYLCQSRWCKIQENGLATQYGNDIQFSLMICYLFALAFLSAQEIPATFKIPKSCDGTVATHGLPLFQPSLWSIYDSIELGVPRTQNVVEAWHHYWKTLVGGLN</sequence>
<proteinExistence type="predicted"/>